<feature type="coiled-coil region" evidence="13">
    <location>
        <begin position="1147"/>
        <end position="1177"/>
    </location>
</feature>
<dbReference type="Pfam" id="PF13086">
    <property type="entry name" value="AAA_11"/>
    <property type="match status" value="2"/>
</dbReference>
<feature type="zinc finger region" description="C3H1-type" evidence="12">
    <location>
        <begin position="277"/>
        <end position="305"/>
    </location>
</feature>
<evidence type="ECO:0000259" key="15">
    <source>
        <dbReference type="PROSITE" id="PS50103"/>
    </source>
</evidence>
<keyword evidence="10" id="KW-0943">RNA-mediated gene silencing</keyword>
<keyword evidence="8" id="KW-0067">ATP-binding</keyword>
<comment type="caution">
    <text evidence="16">The sequence shown here is derived from an EMBL/GenBank/DDBJ whole genome shotgun (WGS) entry which is preliminary data.</text>
</comment>
<evidence type="ECO:0000256" key="1">
    <source>
        <dbReference type="ARBA" id="ARBA00004331"/>
    </source>
</evidence>
<dbReference type="CDD" id="cd18038">
    <property type="entry name" value="DEXXQc_Helz-like"/>
    <property type="match status" value="1"/>
</dbReference>
<dbReference type="InterPro" id="IPR049080">
    <property type="entry name" value="MOV-10-like_beta-barrel"/>
</dbReference>
<dbReference type="GO" id="GO:0032574">
    <property type="term" value="F:5'-3' RNA helicase activity"/>
    <property type="evidence" value="ECO:0007669"/>
    <property type="project" value="InterPro"/>
</dbReference>
<evidence type="ECO:0000256" key="8">
    <source>
        <dbReference type="ARBA" id="ARBA00022840"/>
    </source>
</evidence>
<reference evidence="16 17" key="1">
    <citation type="submission" date="2016-07" db="EMBL/GenBank/DDBJ databases">
        <title>Pervasive Adenine N6-methylation of Active Genes in Fungi.</title>
        <authorList>
            <consortium name="DOE Joint Genome Institute"/>
            <person name="Mondo S.J."/>
            <person name="Dannebaum R.O."/>
            <person name="Kuo R.C."/>
            <person name="Labutti K."/>
            <person name="Haridas S."/>
            <person name="Kuo A."/>
            <person name="Salamov A."/>
            <person name="Ahrendt S.R."/>
            <person name="Lipzen A."/>
            <person name="Sullivan W."/>
            <person name="Andreopoulos W.B."/>
            <person name="Clum A."/>
            <person name="Lindquist E."/>
            <person name="Daum C."/>
            <person name="Ramamoorthy G.K."/>
            <person name="Gryganskyi A."/>
            <person name="Culley D."/>
            <person name="Magnuson J.K."/>
            <person name="James T.Y."/>
            <person name="O'Malley M.A."/>
            <person name="Stajich J.E."/>
            <person name="Spatafora J.W."/>
            <person name="Visel A."/>
            <person name="Grigoriev I.V."/>
        </authorList>
    </citation>
    <scope>NUCLEOTIDE SEQUENCE [LARGE SCALE GENOMIC DNA]</scope>
    <source>
        <strain evidence="16 17">62-1032</strain>
    </source>
</reference>
<dbReference type="SUPFAM" id="SSF57667">
    <property type="entry name" value="beta-beta-alpha zinc fingers"/>
    <property type="match status" value="1"/>
</dbReference>
<evidence type="ECO:0000256" key="9">
    <source>
        <dbReference type="ARBA" id="ARBA00022884"/>
    </source>
</evidence>
<dbReference type="GO" id="GO:0016787">
    <property type="term" value="F:hydrolase activity"/>
    <property type="evidence" value="ECO:0007669"/>
    <property type="project" value="UniProtKB-KW"/>
</dbReference>
<evidence type="ECO:0000256" key="5">
    <source>
        <dbReference type="ARBA" id="ARBA00022741"/>
    </source>
</evidence>
<comment type="subcellular location">
    <subcellularLocation>
        <location evidence="1">Cytoplasm</location>
        <location evidence="1">Cytoplasmic ribonucleoprotein granule</location>
    </subcellularLocation>
</comment>
<dbReference type="PANTHER" id="PTHR45418">
    <property type="entry name" value="CANCER/TESTIS ANTIGEN 55"/>
    <property type="match status" value="1"/>
</dbReference>
<dbReference type="FunCoup" id="A0A1Y2G3C0">
    <property type="interactions" value="947"/>
</dbReference>
<name>A0A1Y2G3C0_9BASI</name>
<dbReference type="InterPro" id="IPR000571">
    <property type="entry name" value="Znf_CCCH"/>
</dbReference>
<dbReference type="InterPro" id="IPR027417">
    <property type="entry name" value="P-loop_NTPase"/>
</dbReference>
<gene>
    <name evidence="16" type="ORF">BCR35DRAFT_348842</name>
</gene>
<keyword evidence="7" id="KW-0347">Helicase</keyword>
<evidence type="ECO:0000313" key="16">
    <source>
        <dbReference type="EMBL" id="ORY92451.1"/>
    </source>
</evidence>
<proteinExistence type="inferred from homology"/>
<dbReference type="CDD" id="cd18808">
    <property type="entry name" value="SF1_C_Upf1"/>
    <property type="match status" value="1"/>
</dbReference>
<evidence type="ECO:0000256" key="4">
    <source>
        <dbReference type="ARBA" id="ARBA00022490"/>
    </source>
</evidence>
<accession>A0A1Y2G3C0</accession>
<protein>
    <recommendedName>
        <fullName evidence="3">RNA helicase</fullName>
        <ecNumber evidence="3">3.6.4.13</ecNumber>
    </recommendedName>
</protein>
<dbReference type="InterPro" id="IPR003604">
    <property type="entry name" value="Matrin/U1-like-C_Znf_C2H2"/>
</dbReference>
<evidence type="ECO:0000256" key="6">
    <source>
        <dbReference type="ARBA" id="ARBA00022801"/>
    </source>
</evidence>
<keyword evidence="12" id="KW-0862">Zinc</keyword>
<dbReference type="SUPFAM" id="SSF52540">
    <property type="entry name" value="P-loop containing nucleoside triphosphate hydrolases"/>
    <property type="match status" value="1"/>
</dbReference>
<evidence type="ECO:0000256" key="11">
    <source>
        <dbReference type="ARBA" id="ARBA00047984"/>
    </source>
</evidence>
<dbReference type="GO" id="GO:0031047">
    <property type="term" value="P:regulatory ncRNA-mediated gene silencing"/>
    <property type="evidence" value="ECO:0007669"/>
    <property type="project" value="UniProtKB-KW"/>
</dbReference>
<evidence type="ECO:0000256" key="12">
    <source>
        <dbReference type="PROSITE-ProRule" id="PRU00723"/>
    </source>
</evidence>
<dbReference type="InterPro" id="IPR041679">
    <property type="entry name" value="DNA2/NAM7-like_C"/>
</dbReference>
<dbReference type="PANTHER" id="PTHR45418:SF1">
    <property type="entry name" value="CANCER_TESTIS ANTIGEN 55"/>
    <property type="match status" value="1"/>
</dbReference>
<comment type="catalytic activity">
    <reaction evidence="11">
        <text>ATP + H2O = ADP + phosphate + H(+)</text>
        <dbReference type="Rhea" id="RHEA:13065"/>
        <dbReference type="ChEBI" id="CHEBI:15377"/>
        <dbReference type="ChEBI" id="CHEBI:15378"/>
        <dbReference type="ChEBI" id="CHEBI:30616"/>
        <dbReference type="ChEBI" id="CHEBI:43474"/>
        <dbReference type="ChEBI" id="CHEBI:456216"/>
        <dbReference type="EC" id="3.6.4.13"/>
    </reaction>
</comment>
<dbReference type="SUPFAM" id="SSF51197">
    <property type="entry name" value="Clavaminate synthase-like"/>
    <property type="match status" value="1"/>
</dbReference>
<keyword evidence="5" id="KW-0547">Nucleotide-binding</keyword>
<dbReference type="InParanoid" id="A0A1Y2G3C0"/>
<evidence type="ECO:0000256" key="13">
    <source>
        <dbReference type="SAM" id="Coils"/>
    </source>
</evidence>
<dbReference type="EMBL" id="MCGR01000001">
    <property type="protein sequence ID" value="ORY92451.1"/>
    <property type="molecule type" value="Genomic_DNA"/>
</dbReference>
<evidence type="ECO:0000256" key="2">
    <source>
        <dbReference type="ARBA" id="ARBA00005601"/>
    </source>
</evidence>
<dbReference type="InterPro" id="IPR026122">
    <property type="entry name" value="MOV-10/SDE3_DEXXQ/H-box"/>
</dbReference>
<evidence type="ECO:0000256" key="7">
    <source>
        <dbReference type="ARBA" id="ARBA00022806"/>
    </source>
</evidence>
<evidence type="ECO:0000256" key="3">
    <source>
        <dbReference type="ARBA" id="ARBA00012552"/>
    </source>
</evidence>
<dbReference type="Pfam" id="PF12874">
    <property type="entry name" value="zf-met"/>
    <property type="match status" value="1"/>
</dbReference>
<dbReference type="PROSITE" id="PS50103">
    <property type="entry name" value="ZF_C3H1"/>
    <property type="match status" value="1"/>
</dbReference>
<dbReference type="Proteomes" id="UP000193467">
    <property type="component" value="Unassembled WGS sequence"/>
</dbReference>
<comment type="similarity">
    <text evidence="2">Belongs to the DNA2/NAM7 helicase family. SDE3 subfamily.</text>
</comment>
<sequence>MTVSSARSSWPRHVAAMGKDLDLRLQTHELSASTWNPSNVVALRQQLAEDGFLFFPSLLPIEVIANARQVIVSDLASNGFVSSSTASHPSAPLYITSPSDVSPKLLDRNDLQRHPTILAAVESSHLRTVMSSLLGAPTSPKVKTHPYKWLRAVGPNLFTGPHVDSTYFPPKQYPSLLTAWIPMAPTTPSLGSLMIAPDLKSVPIELEKGSDGTKAGWIKDSEEEFATARWLSADMSMGDVVVIDPTRCVHMSSRNVEEPEQWRISCDTRWWPGMVQDLRRIPCGALLVSSDCPRGLACPYNHSLPSCETCQRYFNSEFARNDHLNGKAHRKVVARAVVRRVPVNSTQCECGTIVPARELEQHLTTPHHRRFAQSKRYKAAQAYGEAPKHGVDVVPSAIDFGHVELSTLISVDTVLETSITIKTGSTACYVLGAALHSSPSKRSFAVRSVADNFYLRPNSSSVLCVEFRPRHTLGSFSDILTLSFAVGTGEQRRTFAIQRTISAKVGVQADIDALGPKTPYVPVPKSAARPRARDRNTIPGPRVQDGPRIPWVKKLPPYKVPPIVRDALHGHDVKEQTQEEVDVRRYDLEAVKLDRHNQTLYYLAVPGLAEGRPSVMKGDSFKVQQSGSGRSWFEGIVYVVREREVGLRFAPGFGSTYSAHAEYDVQVALPDFEPVNGAPSMVNGAPSIVNEPSVVNGVQSHPFINAAILQNSQQTLAVRCILNRTHGLYPFVVHGPPGTGKTVTIIEACRQLLKYQGATLLLAAPSNSACDLLALKLIEAGVGKHELFRLMATSHNPKDISHRLLPFCHLDKEEDSFAVPPIQKLRQFKVIVTTCASASVLSGVGIARGMFSHIFIDEAGQASEPEALLPIILADANTSVILAGDPKQLGPITRSPVASAFNYHTSLLERLMSIPSYSSTESRGTLYVKLLDNYRSHAQILTYPNAEFYQNELIVKAPLTTTHRLENWAGWPTKGFPILFHAVQGRDDREGTSPSFLNVTEVSQVQRYVESLRESRRLTENDIGVISPYTAQVRLLRRSINAEGIMVGSTEQFQGQERSVIIISTVRSNKEYLEVDKRFSLGFLSNPKRFNVAITRAQAGLIIVGDPEILALDPLWRRFLIFIHKNGGWAGQQWDPTPFSDSRYDPVQAARREMDQLASEMERLQMEEGALEELEDGGGMRAAEDNNGVGTSSSQHIHVSLWPPSTSTFPLNLLPTQSTIDPIALAVNTSPITINPPPLPLLNLRSLRPSLNFPIRLRTFSGPTLAFNSASHQRSLLVKVHHLGLGSDGLYNLPSPLASFRSTTTPSSPPFSPS</sequence>
<keyword evidence="17" id="KW-1185">Reference proteome</keyword>
<keyword evidence="6" id="KW-0378">Hydrolase</keyword>
<dbReference type="InterPro" id="IPR047187">
    <property type="entry name" value="SF1_C_Upf1"/>
</dbReference>
<dbReference type="GO" id="GO:0003723">
    <property type="term" value="F:RNA binding"/>
    <property type="evidence" value="ECO:0007669"/>
    <property type="project" value="UniProtKB-KW"/>
</dbReference>
<dbReference type="EC" id="3.6.4.13" evidence="3"/>
<dbReference type="InterPro" id="IPR041677">
    <property type="entry name" value="DNA2/NAM7_AAA_11"/>
</dbReference>
<keyword evidence="12" id="KW-0479">Metal-binding</keyword>
<organism evidence="16 17">
    <name type="scientific">Leucosporidium creatinivorum</name>
    <dbReference type="NCBI Taxonomy" id="106004"/>
    <lineage>
        <taxon>Eukaryota</taxon>
        <taxon>Fungi</taxon>
        <taxon>Dikarya</taxon>
        <taxon>Basidiomycota</taxon>
        <taxon>Pucciniomycotina</taxon>
        <taxon>Microbotryomycetes</taxon>
        <taxon>Leucosporidiales</taxon>
        <taxon>Leucosporidium</taxon>
    </lineage>
</organism>
<dbReference type="Pfam" id="PF05721">
    <property type="entry name" value="PhyH"/>
    <property type="match status" value="1"/>
</dbReference>
<dbReference type="InterPro" id="IPR013087">
    <property type="entry name" value="Znf_C2H2_type"/>
</dbReference>
<dbReference type="InterPro" id="IPR036236">
    <property type="entry name" value="Znf_C2H2_sf"/>
</dbReference>
<keyword evidence="13" id="KW-0175">Coiled coil</keyword>
<evidence type="ECO:0000313" key="17">
    <source>
        <dbReference type="Proteomes" id="UP000193467"/>
    </source>
</evidence>
<feature type="domain" description="C3H1-type" evidence="15">
    <location>
        <begin position="277"/>
        <end position="305"/>
    </location>
</feature>
<dbReference type="GO" id="GO:0036464">
    <property type="term" value="C:cytoplasmic ribonucleoprotein granule"/>
    <property type="evidence" value="ECO:0007669"/>
    <property type="project" value="UniProtKB-SubCell"/>
</dbReference>
<dbReference type="Pfam" id="PF21634">
    <property type="entry name" value="MOV-10_beta-barrel"/>
    <property type="match status" value="1"/>
</dbReference>
<dbReference type="Gene3D" id="3.30.160.60">
    <property type="entry name" value="Classic Zinc Finger"/>
    <property type="match status" value="1"/>
</dbReference>
<dbReference type="SMART" id="SM00451">
    <property type="entry name" value="ZnF_U1"/>
    <property type="match status" value="1"/>
</dbReference>
<dbReference type="Pfam" id="PF13087">
    <property type="entry name" value="AAA_12"/>
    <property type="match status" value="1"/>
</dbReference>
<evidence type="ECO:0000256" key="14">
    <source>
        <dbReference type="SAM" id="MobiDB-lite"/>
    </source>
</evidence>
<dbReference type="OrthoDB" id="2328924at2759"/>
<dbReference type="InterPro" id="IPR008775">
    <property type="entry name" value="Phytyl_CoA_dOase-like"/>
</dbReference>
<feature type="region of interest" description="Disordered" evidence="14">
    <location>
        <begin position="520"/>
        <end position="546"/>
    </location>
</feature>
<dbReference type="GO" id="GO:0008270">
    <property type="term" value="F:zinc ion binding"/>
    <property type="evidence" value="ECO:0007669"/>
    <property type="project" value="UniProtKB-KW"/>
</dbReference>
<keyword evidence="12" id="KW-0863">Zinc-finger</keyword>
<dbReference type="Gene3D" id="2.60.120.620">
    <property type="entry name" value="q2cbj1_9rhob like domain"/>
    <property type="match status" value="1"/>
</dbReference>
<evidence type="ECO:0000256" key="10">
    <source>
        <dbReference type="ARBA" id="ARBA00023158"/>
    </source>
</evidence>
<dbReference type="STRING" id="106004.A0A1Y2G3C0"/>
<keyword evidence="4" id="KW-0963">Cytoplasm</keyword>
<dbReference type="GO" id="GO:0005524">
    <property type="term" value="F:ATP binding"/>
    <property type="evidence" value="ECO:0007669"/>
    <property type="project" value="UniProtKB-KW"/>
</dbReference>
<dbReference type="FunFam" id="3.40.50.300:FF:000608">
    <property type="entry name" value="Mov10 RISC complex RNA helicase"/>
    <property type="match status" value="1"/>
</dbReference>
<dbReference type="Gene3D" id="3.40.50.300">
    <property type="entry name" value="P-loop containing nucleotide triphosphate hydrolases"/>
    <property type="match status" value="2"/>
</dbReference>
<keyword evidence="9" id="KW-0694">RNA-binding</keyword>